<dbReference type="RefSeq" id="WP_060241206.1">
    <property type="nucleotide sequence ID" value="NZ_CADFDQ010000007.1"/>
</dbReference>
<dbReference type="EMBL" id="VJSY01000020">
    <property type="protein sequence ID" value="MDR8754538.1"/>
    <property type="molecule type" value="Genomic_DNA"/>
</dbReference>
<dbReference type="AlphaFoldDB" id="A0A132EHL7"/>
<dbReference type="Proteomes" id="UP001248067">
    <property type="component" value="Unassembled WGS sequence"/>
</dbReference>
<dbReference type="EMBL" id="LPJR01000027">
    <property type="protein sequence ID" value="KWF30426.1"/>
    <property type="molecule type" value="Genomic_DNA"/>
</dbReference>
<evidence type="ECO:0000313" key="1">
    <source>
        <dbReference type="EMBL" id="KWF30426.1"/>
    </source>
</evidence>
<name>A0A132EHL7_9BURK</name>
<proteinExistence type="predicted"/>
<evidence type="ECO:0008006" key="5">
    <source>
        <dbReference type="Google" id="ProtNLM"/>
    </source>
</evidence>
<protein>
    <recommendedName>
        <fullName evidence="5">DUF1269 domain-containing protein</fullName>
    </recommendedName>
</protein>
<evidence type="ECO:0000313" key="3">
    <source>
        <dbReference type="Proteomes" id="UP000062912"/>
    </source>
</evidence>
<accession>A0A132EHL7</accession>
<reference evidence="2 4" key="2">
    <citation type="submission" date="2019-06" db="EMBL/GenBank/DDBJ databases">
        <title>Evolution of Burkholderia multivorans in the lungs of Cystic Fibrosis patients.</title>
        <authorList>
            <person name="Moreira L.M."/>
        </authorList>
    </citation>
    <scope>NUCLEOTIDE SEQUENCE [LARGE SCALE GENOMIC DNA]</scope>
    <source>
        <strain evidence="2 4">VC13239</strain>
    </source>
</reference>
<keyword evidence="4" id="KW-1185">Reference proteome</keyword>
<evidence type="ECO:0000313" key="4">
    <source>
        <dbReference type="Proteomes" id="UP001248067"/>
    </source>
</evidence>
<organism evidence="1 3">
    <name type="scientific">Burkholderia pseudomultivorans</name>
    <dbReference type="NCBI Taxonomy" id="1207504"/>
    <lineage>
        <taxon>Bacteria</taxon>
        <taxon>Pseudomonadati</taxon>
        <taxon>Pseudomonadota</taxon>
        <taxon>Betaproteobacteria</taxon>
        <taxon>Burkholderiales</taxon>
        <taxon>Burkholderiaceae</taxon>
        <taxon>Burkholderia</taxon>
        <taxon>Burkholderia cepacia complex</taxon>
    </lineage>
</organism>
<gene>
    <name evidence="2" type="ORF">FEQ00_02961</name>
    <name evidence="1" type="ORF">WT56_13400</name>
</gene>
<sequence length="151" mass="14732">MARQLIVAVFGSVDTARKAAGDLDALSAKCDGFRIDNGVVVEKDAAGKLAVLDVDARPFKGGVIGAIAGGLLGLLAGPIGVVTGAAVGAGAGVLVDAAGNALLDGKFVESVALRLAPGSVALILEAKEAAPFAVDDIVAGFGGKVVRQALA</sequence>
<reference evidence="1 3" key="1">
    <citation type="submission" date="2015-11" db="EMBL/GenBank/DDBJ databases">
        <title>Expanding the genomic diversity of Burkholderia species for the development of highly accurate diagnostics.</title>
        <authorList>
            <person name="Sahl J."/>
            <person name="Keim P."/>
            <person name="Wagner D."/>
        </authorList>
    </citation>
    <scope>NUCLEOTIDE SEQUENCE [LARGE SCALE GENOMIC DNA]</scope>
    <source>
        <strain evidence="1 3">MSMB368WGS</strain>
    </source>
</reference>
<dbReference type="Proteomes" id="UP000062912">
    <property type="component" value="Unassembled WGS sequence"/>
</dbReference>
<dbReference type="OrthoDB" id="9007245at2"/>
<dbReference type="InterPro" id="IPR009200">
    <property type="entry name" value="DUF1269_membrane"/>
</dbReference>
<dbReference type="Pfam" id="PF06897">
    <property type="entry name" value="DUF1269"/>
    <property type="match status" value="1"/>
</dbReference>
<comment type="caution">
    <text evidence="1">The sequence shown here is derived from an EMBL/GenBank/DDBJ whole genome shotgun (WGS) entry which is preliminary data.</text>
</comment>
<evidence type="ECO:0000313" key="2">
    <source>
        <dbReference type="EMBL" id="MDR8754538.1"/>
    </source>
</evidence>